<dbReference type="GO" id="GO:0007005">
    <property type="term" value="P:mitochondrion organization"/>
    <property type="evidence" value="ECO:0007669"/>
    <property type="project" value="TreeGrafter"/>
</dbReference>
<dbReference type="SUPFAM" id="SSF117892">
    <property type="entry name" value="Band 7/SPFH domain"/>
    <property type="match status" value="1"/>
</dbReference>
<dbReference type="InterPro" id="IPR001107">
    <property type="entry name" value="Band_7"/>
</dbReference>
<evidence type="ECO:0000256" key="1">
    <source>
        <dbReference type="ARBA" id="ARBA00004167"/>
    </source>
</evidence>
<dbReference type="InterPro" id="IPR000163">
    <property type="entry name" value="Prohibitin"/>
</dbReference>
<dbReference type="EMBL" id="CP099959">
    <property type="protein sequence ID" value="XCC58056.1"/>
    <property type="molecule type" value="Genomic_DNA"/>
</dbReference>
<evidence type="ECO:0000256" key="3">
    <source>
        <dbReference type="SAM" id="Phobius"/>
    </source>
</evidence>
<protein>
    <submittedName>
        <fullName evidence="5">Prohibitin family protein</fullName>
    </submittedName>
</protein>
<keyword evidence="3" id="KW-0812">Transmembrane</keyword>
<keyword evidence="2 3" id="KW-0472">Membrane</keyword>
<dbReference type="Gene3D" id="3.30.479.30">
    <property type="entry name" value="Band 7 domain"/>
    <property type="match status" value="1"/>
</dbReference>
<evidence type="ECO:0000313" key="5">
    <source>
        <dbReference type="EMBL" id="XCC58056.1"/>
    </source>
</evidence>
<feature type="transmembrane region" description="Helical" evidence="3">
    <location>
        <begin position="20"/>
        <end position="44"/>
    </location>
</feature>
<organism evidence="5">
    <name type="scientific">Polynucleobacter sp. UK-FUSCHL-C3</name>
    <dbReference type="NCBI Taxonomy" id="2955208"/>
    <lineage>
        <taxon>Bacteria</taxon>
        <taxon>Pseudomonadati</taxon>
        <taxon>Pseudomonadota</taxon>
        <taxon>Betaproteobacteria</taxon>
        <taxon>Burkholderiales</taxon>
        <taxon>Burkholderiaceae</taxon>
        <taxon>Polynucleobacter</taxon>
    </lineage>
</organism>
<gene>
    <name evidence="5" type="ORF">NKE59_01840</name>
</gene>
<sequence>MIKQALNKIDLTLHRQRFRITLTSLVVAFITVLCWEFITVPIYAGYQGVYWSRFFGGTKNWIITEGTAFKLPWDQIIVYDVRSNVFEDTTGFLTKDGLVIYVGWVSRFAVMPNRLPELHRTIGPDYARVVVIPEITNAIRLIISRFTAEEIYSTIEWTIRKDFQKEIKETEQELPINYEDVFIVKLELPADVTKGIENKKVAEQTLQTYVYKLASQEQERKRQVIEATGIKEFEKISGVSILKWRGLAVTSELASSPNSKIIIMGTGEKSLPLLLNADK</sequence>
<dbReference type="GO" id="GO:0016020">
    <property type="term" value="C:membrane"/>
    <property type="evidence" value="ECO:0007669"/>
    <property type="project" value="UniProtKB-SubCell"/>
</dbReference>
<dbReference type="InterPro" id="IPR036013">
    <property type="entry name" value="Band_7/SPFH_dom_sf"/>
</dbReference>
<comment type="subcellular location">
    <subcellularLocation>
        <location evidence="1">Membrane</location>
        <topology evidence="1">Single-pass membrane protein</topology>
    </subcellularLocation>
</comment>
<proteinExistence type="predicted"/>
<dbReference type="RefSeq" id="WP_353439205.1">
    <property type="nucleotide sequence ID" value="NZ_CP099959.1"/>
</dbReference>
<dbReference type="CDD" id="cd03401">
    <property type="entry name" value="SPFH_prohibitin"/>
    <property type="match status" value="1"/>
</dbReference>
<dbReference type="PANTHER" id="PTHR23222:SF1">
    <property type="entry name" value="PROHIBITIN-2"/>
    <property type="match status" value="1"/>
</dbReference>
<dbReference type="Pfam" id="PF01145">
    <property type="entry name" value="Band_7"/>
    <property type="match status" value="1"/>
</dbReference>
<evidence type="ECO:0000259" key="4">
    <source>
        <dbReference type="Pfam" id="PF01145"/>
    </source>
</evidence>
<reference evidence="5" key="1">
    <citation type="submission" date="2022-06" db="EMBL/GenBank/DDBJ databases">
        <title>New Polynucleobacter species.</title>
        <authorList>
            <person name="Hahn M.W."/>
        </authorList>
    </citation>
    <scope>NUCLEOTIDE SEQUENCE</scope>
    <source>
        <strain evidence="5">UK-FUSCHL-C3</strain>
    </source>
</reference>
<dbReference type="PANTHER" id="PTHR23222">
    <property type="entry name" value="PROHIBITIN"/>
    <property type="match status" value="1"/>
</dbReference>
<dbReference type="AlphaFoldDB" id="A0AAU8A4D6"/>
<evidence type="ECO:0000256" key="2">
    <source>
        <dbReference type="ARBA" id="ARBA00023136"/>
    </source>
</evidence>
<feature type="domain" description="Band 7" evidence="4">
    <location>
        <begin position="44"/>
        <end position="213"/>
    </location>
</feature>
<keyword evidence="3" id="KW-1133">Transmembrane helix</keyword>
<accession>A0AAU8A4D6</accession>
<name>A0AAU8A4D6_9BURK</name>